<name>B0C2P5_ACAM1</name>
<dbReference type="SUPFAM" id="SSF160246">
    <property type="entry name" value="EspE N-terminal domain-like"/>
    <property type="match status" value="1"/>
</dbReference>
<accession>B0C2P5</accession>
<feature type="region of interest" description="Disordered" evidence="1">
    <location>
        <begin position="158"/>
        <end position="188"/>
    </location>
</feature>
<evidence type="ECO:0000313" key="3">
    <source>
        <dbReference type="Proteomes" id="UP000000268"/>
    </source>
</evidence>
<dbReference type="InterPro" id="IPR037257">
    <property type="entry name" value="T2SS_E_N_sf"/>
</dbReference>
<dbReference type="STRING" id="329726.AM1_6001"/>
<dbReference type="EMBL" id="CP000828">
    <property type="protein sequence ID" value="ABW30933.1"/>
    <property type="molecule type" value="Genomic_DNA"/>
</dbReference>
<dbReference type="HOGENOM" id="CLU_1438191_0_0_3"/>
<dbReference type="Proteomes" id="UP000000268">
    <property type="component" value="Chromosome"/>
</dbReference>
<sequence length="188" mass="21227">MTIGPTLIQNSHKIGERLCASDLITPHQLETALYEQRLYEMMRLGEILTLHGWVQQQTADFFGDQWPYPDTQAEPVPIGSYFRRAGLIDRNMVDAILAAQKKTGLRFGALAVLNGYIRQATLDFFVEQFYPEHIGEPPYMIIDPDSLTDVSVNPFIQFDPNEEMPSASEANQANESPPTSDNGVHWLD</sequence>
<dbReference type="KEGG" id="amr:AM1_6001"/>
<dbReference type="AlphaFoldDB" id="B0C2P5"/>
<dbReference type="RefSeq" id="WP_012166135.1">
    <property type="nucleotide sequence ID" value="NC_009925.1"/>
</dbReference>
<organism evidence="2 3">
    <name type="scientific">Acaryochloris marina (strain MBIC 11017)</name>
    <dbReference type="NCBI Taxonomy" id="329726"/>
    <lineage>
        <taxon>Bacteria</taxon>
        <taxon>Bacillati</taxon>
        <taxon>Cyanobacteriota</taxon>
        <taxon>Cyanophyceae</taxon>
        <taxon>Acaryochloridales</taxon>
        <taxon>Acaryochloridaceae</taxon>
        <taxon>Acaryochloris</taxon>
    </lineage>
</organism>
<evidence type="ECO:0000313" key="2">
    <source>
        <dbReference type="EMBL" id="ABW30933.1"/>
    </source>
</evidence>
<dbReference type="OrthoDB" id="464023at2"/>
<keyword evidence="3" id="KW-1185">Reference proteome</keyword>
<reference evidence="2 3" key="1">
    <citation type="journal article" date="2008" name="Proc. Natl. Acad. Sci. U.S.A.">
        <title>Niche adaptation and genome expansion in the chlorophyll d-producing cyanobacterium Acaryochloris marina.</title>
        <authorList>
            <person name="Swingley W.D."/>
            <person name="Chen M."/>
            <person name="Cheung P.C."/>
            <person name="Conrad A.L."/>
            <person name="Dejesa L.C."/>
            <person name="Hao J."/>
            <person name="Honchak B.M."/>
            <person name="Karbach L.E."/>
            <person name="Kurdoglu A."/>
            <person name="Lahiri S."/>
            <person name="Mastrian S.D."/>
            <person name="Miyashita H."/>
            <person name="Page L."/>
            <person name="Ramakrishna P."/>
            <person name="Satoh S."/>
            <person name="Sattley W.M."/>
            <person name="Shimada Y."/>
            <person name="Taylor H.L."/>
            <person name="Tomo T."/>
            <person name="Tsuchiya T."/>
            <person name="Wang Z.T."/>
            <person name="Raymond J."/>
            <person name="Mimuro M."/>
            <person name="Blankenship R.E."/>
            <person name="Touchman J.W."/>
        </authorList>
    </citation>
    <scope>NUCLEOTIDE SEQUENCE [LARGE SCALE GENOMIC DNA]</scope>
    <source>
        <strain evidence="3">MBIC 11017</strain>
    </source>
</reference>
<dbReference type="eggNOG" id="COG0457">
    <property type="taxonomic scope" value="Bacteria"/>
</dbReference>
<gene>
    <name evidence="2" type="ordered locus">AM1_6001</name>
</gene>
<protein>
    <submittedName>
        <fullName evidence="2">Uncharacterized protein</fullName>
    </submittedName>
</protein>
<feature type="compositionally biased region" description="Polar residues" evidence="1">
    <location>
        <begin position="168"/>
        <end position="182"/>
    </location>
</feature>
<proteinExistence type="predicted"/>
<evidence type="ECO:0000256" key="1">
    <source>
        <dbReference type="SAM" id="MobiDB-lite"/>
    </source>
</evidence>